<protein>
    <submittedName>
        <fullName evidence="2">Uncharacterized protein</fullName>
    </submittedName>
</protein>
<keyword evidence="3" id="KW-1185">Reference proteome</keyword>
<sequence>MNVDPPPAVPHPCDQNPNPKSLVKPETTFSVRHIKMSVLSIDANYPYTLSPIEGIFPNKGDSYAFIPVPYFEFCGLGAPPADVGTPGDVYIDTTPGAQALYSKSEEDWTRWVCPASGLPSAHPHFSDLKSPRFLWFHPEVGVEWVCRQTVRRRQESLAIGASDQANLNLASEIIGRYLAAEAAPGLRGGSQLPASEEEEEDELSELSDVEFYPSKRARRIASGTGASISVPIPPRRVYASRSKAPLPSSPPAHSTPDSTTLALERELAALKRDPDLKLLRNRKQELLATLATRRNTVNTLSPAILQTLAKEFNKSCPSTLTPDEAKHALPELRRLVDDTKKGLLVLKAQRAGFEMQLAERMQACEALKAKVSK</sequence>
<evidence type="ECO:0000256" key="1">
    <source>
        <dbReference type="SAM" id="MobiDB-lite"/>
    </source>
</evidence>
<dbReference type="Proteomes" id="UP001215598">
    <property type="component" value="Unassembled WGS sequence"/>
</dbReference>
<feature type="region of interest" description="Disordered" evidence="1">
    <location>
        <begin position="186"/>
        <end position="207"/>
    </location>
</feature>
<evidence type="ECO:0000313" key="3">
    <source>
        <dbReference type="Proteomes" id="UP001215598"/>
    </source>
</evidence>
<evidence type="ECO:0000313" key="2">
    <source>
        <dbReference type="EMBL" id="KAJ7733297.1"/>
    </source>
</evidence>
<dbReference type="EMBL" id="JARKIB010000139">
    <property type="protein sequence ID" value="KAJ7733297.1"/>
    <property type="molecule type" value="Genomic_DNA"/>
</dbReference>
<accession>A0AAD7I265</accession>
<feature type="compositionally biased region" description="Pro residues" evidence="1">
    <location>
        <begin position="1"/>
        <end position="10"/>
    </location>
</feature>
<organism evidence="2 3">
    <name type="scientific">Mycena metata</name>
    <dbReference type="NCBI Taxonomy" id="1033252"/>
    <lineage>
        <taxon>Eukaryota</taxon>
        <taxon>Fungi</taxon>
        <taxon>Dikarya</taxon>
        <taxon>Basidiomycota</taxon>
        <taxon>Agaricomycotina</taxon>
        <taxon>Agaricomycetes</taxon>
        <taxon>Agaricomycetidae</taxon>
        <taxon>Agaricales</taxon>
        <taxon>Marasmiineae</taxon>
        <taxon>Mycenaceae</taxon>
        <taxon>Mycena</taxon>
    </lineage>
</organism>
<reference evidence="2" key="1">
    <citation type="submission" date="2023-03" db="EMBL/GenBank/DDBJ databases">
        <title>Massive genome expansion in bonnet fungi (Mycena s.s.) driven by repeated elements and novel gene families across ecological guilds.</title>
        <authorList>
            <consortium name="Lawrence Berkeley National Laboratory"/>
            <person name="Harder C.B."/>
            <person name="Miyauchi S."/>
            <person name="Viragh M."/>
            <person name="Kuo A."/>
            <person name="Thoen E."/>
            <person name="Andreopoulos B."/>
            <person name="Lu D."/>
            <person name="Skrede I."/>
            <person name="Drula E."/>
            <person name="Henrissat B."/>
            <person name="Morin E."/>
            <person name="Kohler A."/>
            <person name="Barry K."/>
            <person name="LaButti K."/>
            <person name="Morin E."/>
            <person name="Salamov A."/>
            <person name="Lipzen A."/>
            <person name="Mereny Z."/>
            <person name="Hegedus B."/>
            <person name="Baldrian P."/>
            <person name="Stursova M."/>
            <person name="Weitz H."/>
            <person name="Taylor A."/>
            <person name="Grigoriev I.V."/>
            <person name="Nagy L.G."/>
            <person name="Martin F."/>
            <person name="Kauserud H."/>
        </authorList>
    </citation>
    <scope>NUCLEOTIDE SEQUENCE</scope>
    <source>
        <strain evidence="2">CBHHK182m</strain>
    </source>
</reference>
<feature type="region of interest" description="Disordered" evidence="1">
    <location>
        <begin position="239"/>
        <end position="259"/>
    </location>
</feature>
<feature type="compositionally biased region" description="Acidic residues" evidence="1">
    <location>
        <begin position="195"/>
        <end position="207"/>
    </location>
</feature>
<gene>
    <name evidence="2" type="ORF">B0H16DRAFT_1732347</name>
</gene>
<name>A0AAD7I265_9AGAR</name>
<proteinExistence type="predicted"/>
<feature type="region of interest" description="Disordered" evidence="1">
    <location>
        <begin position="1"/>
        <end position="22"/>
    </location>
</feature>
<comment type="caution">
    <text evidence="2">The sequence shown here is derived from an EMBL/GenBank/DDBJ whole genome shotgun (WGS) entry which is preliminary data.</text>
</comment>
<dbReference type="AlphaFoldDB" id="A0AAD7I265"/>